<accession>A0ABP7NY61</accession>
<dbReference type="Pfam" id="PF14081">
    <property type="entry name" value="DUF4262"/>
    <property type="match status" value="1"/>
</dbReference>
<dbReference type="InterPro" id="IPR025358">
    <property type="entry name" value="DUF4262"/>
</dbReference>
<name>A0ABP7NY61_9ACTN</name>
<proteinExistence type="predicted"/>
<sequence length="158" mass="16973">MCEFDPRCDGSDGIVSNALDQISAGRWAVTGVYGDEIGPPVAYTTGLTEFSRPELLITGLDPTLACGILNRAAELVIADEHFLDAPRLDGVLQPPYRLAALPAVDTADLSVTRLLYGPDVPAVQLIWPDADQRLPWEHGYAHPADAQPLSGLPYHDVA</sequence>
<gene>
    <name evidence="1" type="ORF">GCM10022231_14140</name>
</gene>
<dbReference type="Proteomes" id="UP001418444">
    <property type="component" value="Unassembled WGS sequence"/>
</dbReference>
<organism evidence="1 2">
    <name type="scientific">Gordonia caeni</name>
    <dbReference type="NCBI Taxonomy" id="1007097"/>
    <lineage>
        <taxon>Bacteria</taxon>
        <taxon>Bacillati</taxon>
        <taxon>Actinomycetota</taxon>
        <taxon>Actinomycetes</taxon>
        <taxon>Mycobacteriales</taxon>
        <taxon>Gordoniaceae</taxon>
        <taxon>Gordonia</taxon>
    </lineage>
</organism>
<evidence type="ECO:0000313" key="2">
    <source>
        <dbReference type="Proteomes" id="UP001418444"/>
    </source>
</evidence>
<dbReference type="EMBL" id="BAAAZW010000004">
    <property type="protein sequence ID" value="GAA3956497.1"/>
    <property type="molecule type" value="Genomic_DNA"/>
</dbReference>
<comment type="caution">
    <text evidence="1">The sequence shown here is derived from an EMBL/GenBank/DDBJ whole genome shotgun (WGS) entry which is preliminary data.</text>
</comment>
<dbReference type="RefSeq" id="WP_344782086.1">
    <property type="nucleotide sequence ID" value="NZ_BAAAZW010000004.1"/>
</dbReference>
<keyword evidence="2" id="KW-1185">Reference proteome</keyword>
<protein>
    <recommendedName>
        <fullName evidence="3">DUF4262 domain-containing protein</fullName>
    </recommendedName>
</protein>
<evidence type="ECO:0000313" key="1">
    <source>
        <dbReference type="EMBL" id="GAA3956497.1"/>
    </source>
</evidence>
<reference evidence="2" key="1">
    <citation type="journal article" date="2019" name="Int. J. Syst. Evol. Microbiol.">
        <title>The Global Catalogue of Microorganisms (GCM) 10K type strain sequencing project: providing services to taxonomists for standard genome sequencing and annotation.</title>
        <authorList>
            <consortium name="The Broad Institute Genomics Platform"/>
            <consortium name="The Broad Institute Genome Sequencing Center for Infectious Disease"/>
            <person name="Wu L."/>
            <person name="Ma J."/>
        </authorList>
    </citation>
    <scope>NUCLEOTIDE SEQUENCE [LARGE SCALE GENOMIC DNA]</scope>
    <source>
        <strain evidence="2">JCM 16923</strain>
    </source>
</reference>
<evidence type="ECO:0008006" key="3">
    <source>
        <dbReference type="Google" id="ProtNLM"/>
    </source>
</evidence>